<evidence type="ECO:0000256" key="1">
    <source>
        <dbReference type="SAM" id="MobiDB-lite"/>
    </source>
</evidence>
<name>A0A8B0SNQ5_KLEPN</name>
<feature type="compositionally biased region" description="Polar residues" evidence="1">
    <location>
        <begin position="1"/>
        <end position="15"/>
    </location>
</feature>
<feature type="region of interest" description="Disordered" evidence="1">
    <location>
        <begin position="1"/>
        <end position="31"/>
    </location>
</feature>
<dbReference type="AlphaFoldDB" id="A0A8B0SNQ5"/>
<proteinExistence type="predicted"/>
<geneLocation type="plasmid" evidence="2">
    <name>p17-15-vir-like</name>
</geneLocation>
<sequence>MPVLKQQGSAVQGSLQPLPAPQPVKDTASTKKVMKAKEHDMGYWINRLKLSCASSPKSLPATPMGLQNYLSNVTGQKNPAHC</sequence>
<evidence type="ECO:0000313" key="2">
    <source>
        <dbReference type="EMBL" id="QTX13893.1"/>
    </source>
</evidence>
<reference evidence="2" key="1">
    <citation type="submission" date="2020-01" db="EMBL/GenBank/DDBJ databases">
        <authorList>
            <person name="Qin S."/>
        </authorList>
    </citation>
    <scope>NUCLEOTIDE SEQUENCE</scope>
    <source>
        <strain evidence="2">CVir17-16-YZ6g</strain>
        <plasmid evidence="2">p17-15-vir-like</plasmid>
    </source>
</reference>
<dbReference type="EMBL" id="MN956836">
    <property type="protein sequence ID" value="QTX13893.1"/>
    <property type="molecule type" value="Genomic_DNA"/>
</dbReference>
<organism evidence="2">
    <name type="scientific">Klebsiella pneumoniae</name>
    <dbReference type="NCBI Taxonomy" id="573"/>
    <lineage>
        <taxon>Bacteria</taxon>
        <taxon>Pseudomonadati</taxon>
        <taxon>Pseudomonadota</taxon>
        <taxon>Gammaproteobacteria</taxon>
        <taxon>Enterobacterales</taxon>
        <taxon>Enterobacteriaceae</taxon>
        <taxon>Klebsiella/Raoultella group</taxon>
        <taxon>Klebsiella</taxon>
        <taxon>Klebsiella pneumoniae complex</taxon>
    </lineage>
</organism>
<keyword evidence="2" id="KW-0614">Plasmid</keyword>
<protein>
    <submittedName>
        <fullName evidence="2">Uncharacterized protein</fullName>
    </submittedName>
</protein>
<accession>A0A8B0SNQ5</accession>